<dbReference type="SMART" id="SM00425">
    <property type="entry name" value="TBOX"/>
    <property type="match status" value="1"/>
</dbReference>
<evidence type="ECO:0000256" key="5">
    <source>
        <dbReference type="ARBA" id="ARBA00023242"/>
    </source>
</evidence>
<gene>
    <name evidence="9" type="ORF">GPM918_LOCUS16493</name>
    <name evidence="10" type="ORF">SRO942_LOCUS16493</name>
</gene>
<feature type="region of interest" description="Disordered" evidence="7">
    <location>
        <begin position="109"/>
        <end position="133"/>
    </location>
</feature>
<dbReference type="GO" id="GO:0000978">
    <property type="term" value="F:RNA polymerase II cis-regulatory region sequence-specific DNA binding"/>
    <property type="evidence" value="ECO:0007669"/>
    <property type="project" value="InterPro"/>
</dbReference>
<feature type="compositionally biased region" description="Low complexity" evidence="7">
    <location>
        <begin position="446"/>
        <end position="460"/>
    </location>
</feature>
<keyword evidence="2" id="KW-0805">Transcription regulation</keyword>
<dbReference type="Proteomes" id="UP000681722">
    <property type="component" value="Unassembled WGS sequence"/>
</dbReference>
<comment type="caution">
    <text evidence="9">The sequence shown here is derived from an EMBL/GenBank/DDBJ whole genome shotgun (WGS) entry which is preliminary data.</text>
</comment>
<evidence type="ECO:0000313" key="10">
    <source>
        <dbReference type="EMBL" id="CAF3824321.1"/>
    </source>
</evidence>
<dbReference type="PROSITE" id="PS50252">
    <property type="entry name" value="TBOX_3"/>
    <property type="match status" value="1"/>
</dbReference>
<dbReference type="GO" id="GO:0045893">
    <property type="term" value="P:positive regulation of DNA-templated transcription"/>
    <property type="evidence" value="ECO:0007669"/>
    <property type="project" value="InterPro"/>
</dbReference>
<dbReference type="InterPro" id="IPR001699">
    <property type="entry name" value="TF_T-box"/>
</dbReference>
<evidence type="ECO:0000256" key="3">
    <source>
        <dbReference type="ARBA" id="ARBA00023125"/>
    </source>
</evidence>
<evidence type="ECO:0000256" key="7">
    <source>
        <dbReference type="SAM" id="MobiDB-lite"/>
    </source>
</evidence>
<dbReference type="Pfam" id="PF00907">
    <property type="entry name" value="T-box"/>
    <property type="match status" value="1"/>
</dbReference>
<evidence type="ECO:0000313" key="9">
    <source>
        <dbReference type="EMBL" id="CAF1055185.1"/>
    </source>
</evidence>
<dbReference type="GO" id="GO:0001708">
    <property type="term" value="P:cell fate specification"/>
    <property type="evidence" value="ECO:0007669"/>
    <property type="project" value="TreeGrafter"/>
</dbReference>
<keyword evidence="4" id="KW-0804">Transcription</keyword>
<feature type="compositionally biased region" description="Low complexity" evidence="7">
    <location>
        <begin position="354"/>
        <end position="376"/>
    </location>
</feature>
<dbReference type="InterPro" id="IPR018186">
    <property type="entry name" value="TF_T-box_CS"/>
</dbReference>
<feature type="region of interest" description="Disordered" evidence="7">
    <location>
        <begin position="348"/>
        <end position="376"/>
    </location>
</feature>
<evidence type="ECO:0000313" key="11">
    <source>
        <dbReference type="Proteomes" id="UP000663829"/>
    </source>
</evidence>
<dbReference type="EMBL" id="CAJOBC010004344">
    <property type="protein sequence ID" value="CAF3824321.1"/>
    <property type="molecule type" value="Genomic_DNA"/>
</dbReference>
<evidence type="ECO:0000256" key="6">
    <source>
        <dbReference type="PROSITE-ProRule" id="PRU00201"/>
    </source>
</evidence>
<dbReference type="InterPro" id="IPR036960">
    <property type="entry name" value="T-box_sf"/>
</dbReference>
<evidence type="ECO:0000256" key="1">
    <source>
        <dbReference type="ARBA" id="ARBA00004123"/>
    </source>
</evidence>
<dbReference type="Gene3D" id="2.60.40.820">
    <property type="entry name" value="Transcription factor, T-box"/>
    <property type="match status" value="1"/>
</dbReference>
<dbReference type="AlphaFoldDB" id="A0A814KW09"/>
<feature type="domain" description="T-box" evidence="8">
    <location>
        <begin position="152"/>
        <end position="327"/>
    </location>
</feature>
<keyword evidence="3 6" id="KW-0238">DNA-binding</keyword>
<dbReference type="GO" id="GO:0000785">
    <property type="term" value="C:chromatin"/>
    <property type="evidence" value="ECO:0007669"/>
    <property type="project" value="TreeGrafter"/>
</dbReference>
<dbReference type="GO" id="GO:0000981">
    <property type="term" value="F:DNA-binding transcription factor activity, RNA polymerase II-specific"/>
    <property type="evidence" value="ECO:0007669"/>
    <property type="project" value="TreeGrafter"/>
</dbReference>
<dbReference type="EMBL" id="CAJNOQ010004344">
    <property type="protein sequence ID" value="CAF1055185.1"/>
    <property type="molecule type" value="Genomic_DNA"/>
</dbReference>
<feature type="region of interest" description="Disordered" evidence="7">
    <location>
        <begin position="445"/>
        <end position="491"/>
    </location>
</feature>
<dbReference type="PRINTS" id="PR00937">
    <property type="entry name" value="TBOX"/>
</dbReference>
<comment type="caution">
    <text evidence="6">Lacks conserved residue(s) required for the propagation of feature annotation.</text>
</comment>
<keyword evidence="11" id="KW-1185">Reference proteome</keyword>
<dbReference type="PANTHER" id="PTHR11267">
    <property type="entry name" value="T-BOX PROTEIN-RELATED"/>
    <property type="match status" value="1"/>
</dbReference>
<reference evidence="9" key="1">
    <citation type="submission" date="2021-02" db="EMBL/GenBank/DDBJ databases">
        <authorList>
            <person name="Nowell W R."/>
        </authorList>
    </citation>
    <scope>NUCLEOTIDE SEQUENCE</scope>
</reference>
<evidence type="ECO:0000259" key="8">
    <source>
        <dbReference type="PROSITE" id="PS50252"/>
    </source>
</evidence>
<organism evidence="9 11">
    <name type="scientific">Didymodactylos carnosus</name>
    <dbReference type="NCBI Taxonomy" id="1234261"/>
    <lineage>
        <taxon>Eukaryota</taxon>
        <taxon>Metazoa</taxon>
        <taxon>Spiralia</taxon>
        <taxon>Gnathifera</taxon>
        <taxon>Rotifera</taxon>
        <taxon>Eurotatoria</taxon>
        <taxon>Bdelloidea</taxon>
        <taxon>Philodinida</taxon>
        <taxon>Philodinidae</taxon>
        <taxon>Didymodactylos</taxon>
    </lineage>
</organism>
<feature type="compositionally biased region" description="Low complexity" evidence="7">
    <location>
        <begin position="109"/>
        <end position="124"/>
    </location>
</feature>
<comment type="subcellular location">
    <subcellularLocation>
        <location evidence="1 6">Nucleus</location>
    </subcellularLocation>
</comment>
<accession>A0A814KW09</accession>
<dbReference type="PANTHER" id="PTHR11267:SF195">
    <property type="entry name" value="OPTOMOTOR-BLIND-RELATED-GENE-1, ISOFORM A"/>
    <property type="match status" value="1"/>
</dbReference>
<protein>
    <recommendedName>
        <fullName evidence="8">T-box domain-containing protein</fullName>
    </recommendedName>
</protein>
<dbReference type="InterPro" id="IPR008967">
    <property type="entry name" value="p53-like_TF_DNA-bd_sf"/>
</dbReference>
<dbReference type="GO" id="GO:0005634">
    <property type="term" value="C:nucleus"/>
    <property type="evidence" value="ECO:0007669"/>
    <property type="project" value="UniProtKB-SubCell"/>
</dbReference>
<dbReference type="OrthoDB" id="7442607at2759"/>
<dbReference type="PROSITE" id="PS01264">
    <property type="entry name" value="TBOX_2"/>
    <property type="match status" value="1"/>
</dbReference>
<proteinExistence type="predicted"/>
<evidence type="ECO:0000256" key="4">
    <source>
        <dbReference type="ARBA" id="ARBA00023163"/>
    </source>
</evidence>
<feature type="compositionally biased region" description="Polar residues" evidence="7">
    <location>
        <begin position="461"/>
        <end position="491"/>
    </location>
</feature>
<sequence length="491" mass="54708">MDNPLSPRASSFSIASLITSDSCDENTIYAATCQDNDKTYLNNTNILKSLTTLNEHNGLTDLSSCIPTTSTTQKSNNNNHQITNLQKSLTTIRNMEDYIQNATEKIKSTASSADNSSSKSDNNNQCSGGLTDINNEIKKPLHPKLSNIRLIIESKQLWDEFDQLGTEMIVTKAGRTTKYAQILATYMLMVDFVPLDDKRYRYAFYSWVVAGKADPHCPGRVHVHPDSPQSGASWMKNVVSFDKLKLTNNLLDENGHIILNSMHRYQPRIHCVYLPPPKCEDFIIGQTQNFRTFIFQETKFIAVTAYQNHRITQLKIASNPFAKGFRDCDPEDCVAEVLSHLNSNQRLLRSHPRNGTSNTNINNTINNSNQNNTGNTAQTSNSLQLFNAVRARSALNSFMQDPRDTLTPTTYSALVGNDLAEVSYANSAAAASAYVYSQLSDLNYPSSRTSSSSSSSTTTRISPYSRNSAYPMYTHNNVHSPSSVNEFYSNS</sequence>
<name>A0A814KW09_9BILA</name>
<dbReference type="Proteomes" id="UP000663829">
    <property type="component" value="Unassembled WGS sequence"/>
</dbReference>
<dbReference type="InterPro" id="IPR046360">
    <property type="entry name" value="T-box_DNA-bd"/>
</dbReference>
<dbReference type="SUPFAM" id="SSF49417">
    <property type="entry name" value="p53-like transcription factors"/>
    <property type="match status" value="1"/>
</dbReference>
<keyword evidence="5 6" id="KW-0539">Nucleus</keyword>
<evidence type="ECO:0000256" key="2">
    <source>
        <dbReference type="ARBA" id="ARBA00023015"/>
    </source>
</evidence>